<proteinExistence type="predicted"/>
<protein>
    <submittedName>
        <fullName evidence="1">Uncharacterized protein</fullName>
    </submittedName>
</protein>
<evidence type="ECO:0000313" key="1">
    <source>
        <dbReference type="EMBL" id="KAG4306141.1"/>
    </source>
</evidence>
<organism evidence="1 2">
    <name type="scientific">Pneumocystis oryctolagi</name>
    <dbReference type="NCBI Taxonomy" id="42067"/>
    <lineage>
        <taxon>Eukaryota</taxon>
        <taxon>Fungi</taxon>
        <taxon>Dikarya</taxon>
        <taxon>Ascomycota</taxon>
        <taxon>Taphrinomycotina</taxon>
        <taxon>Pneumocystomycetes</taxon>
        <taxon>Pneumocystaceae</taxon>
        <taxon>Pneumocystis</taxon>
    </lineage>
</organism>
<comment type="caution">
    <text evidence="1">The sequence shown here is derived from an EMBL/GenBank/DDBJ whole genome shotgun (WGS) entry which is preliminary data.</text>
</comment>
<dbReference type="EMBL" id="JABTEG010000001">
    <property type="protein sequence ID" value="KAG4306141.1"/>
    <property type="molecule type" value="Genomic_DNA"/>
</dbReference>
<keyword evidence="2" id="KW-1185">Reference proteome</keyword>
<sequence>MNLVEKDETKLKEVKSNRTKNIAKNKSEKKHDNSNLSDKKSKKTSVFSEDLKNNKNHELDNTESISLKKNLQTHSEKENTLDLNDSEKTESLCFSNTDKTPTSSTGFTEDSVNEKSLSHIESHSLTSLSSPNSSYLNYFQDSSTLVDIKSYEKKDLFNVEDAIRWCKLEKINSKIFTESTIKKYGLPVSIYVSSIIAVGTSKGLILIFDYRQVLKDVIGLGAETIDFGPVTSMSISNDSMFVCSGHSRGHIFIWELRTPANLVATISPVPANGINNTLNSGHLNNSKICHVAFVNSCHSIVSSDNHGMTFYHILNRNIISNSVLSIRLTGHHLTNSSSNYKKSNAILALASLSMSDFESPANSTSLVAILTLHKLSIITTTPIKSQFKASRPKLLKFDKYISGALSWFSSEKFKKKDLENINMNKNKIRLLYSWKNFLFSLEILRNPTSLSNNKDTSLLFKEICEWKEEENVLATQWFNMNVVVLFLESRKIRIMNIETMESFFFCDISTKKIQILKYFDDDLNEDKLTDDCQENVRIADMFSQSFFIFRKKFFLLCEDCLYVGILPTWDYKLSLILSEKEFVKAVSLMNLYYKGNCEKTILELPLDDNLRHELLREKLLKTINTSLKEVLYLDSVDSQNNVVFDKQTKKDLATACIEACINMKMIDFLFDNIYHQFQKAEEEEVFIESLEAFILTLELKTIPPDIMRSVITIFLKKKMYLNLENIIFKIDLMSLDIDETLKICRKEKLYDILIYIWTQAFNDFITPIIHFLKLITFFLKIQKNIEIDQDQENDLFPQNVDTLNFEIDKLFLYLSNSLLGRIYPTGLNMDKNVSISAKSSIYWFIFLGESIVWPKNNGELIKLAVNNSKEHTFPYLRLILNYDSPAFLSVLDEAFKDDFLNEIDDTSEFSKLSDIKITRQLIVNILLEIMEENIYSESRIHLYIFIAYNIPKYPQFIFLSGSVLEKILIELSKNSNEDLSYKCQTSIKHLLSVYKPNDSNYLIGLYKKTKLYKVLKFIYRQEKMFSELLKVHIEDKDNPDELFQCIIELSQLKNHIEDKKTLDINKIIFNHSEEICSIDVIRFSQVINEYLPELHVEIVKNLKEPIMQYNYLKVLLDPQFSVNLESTASESGLAILNNRFDNNSWITGEIQELFIGFLCSFEKEKVIDYIKNLNINNINIDNVLSILEKHKMTDSIIHLLRLDKKNVPAFEKNLEYISELMLEIDVLLKLEFEKCIEDLDISNFDTIRKKLENAEKSIVIGISLFEEYFFELDSKKCKNIQTSQDLIDSSTLIRKFQWIKLLKIILEASQAILLKLSDQLLNISQNSSFCNLNKNKLVSEISNILKKVEIFIQNSVQNIFISLYNLTSLSNFQSIIFFNILQLLEITVLFPSVLKIKELLIDIFRNYKYDQKFLLIINELLNRDLFKLLERDQQIRRRGCKVECINCGICKKDFLGLKNSMDFLYSWKKKSKNDEILDKKKGENILFSDQKKIQEKSYMEYDLQYLKKSKDSSVKNNSLPKVVIFICGHNYHKDCLYNIQMKKKEKFTCILCEKLTLQQKNEHLY</sequence>
<reference evidence="1 2" key="1">
    <citation type="journal article" date="2021" name="Commun. Biol.">
        <title>Genomic insights into the host specific adaptation of the Pneumocystis genus.</title>
        <authorList>
            <person name="Cisse O.H."/>
            <person name="Ma L."/>
            <person name="Dekker J.P."/>
            <person name="Khil P.P."/>
            <person name="Youn J.-H."/>
            <person name="Brenchley J.M."/>
            <person name="Blair R."/>
            <person name="Pahar B."/>
            <person name="Chabe M."/>
            <person name="Van Rompay K.K.A."/>
            <person name="Keesler R."/>
            <person name="Sukura A."/>
            <person name="Hirsch V."/>
            <person name="Kutty G."/>
            <person name="Liu Y."/>
            <person name="Peng L."/>
            <person name="Chen J."/>
            <person name="Song J."/>
            <person name="Weissenbacher-Lang C."/>
            <person name="Xu J."/>
            <person name="Upham N.S."/>
            <person name="Stajich J.E."/>
            <person name="Cuomo C.A."/>
            <person name="Cushion M.T."/>
            <person name="Kovacs J.A."/>
        </authorList>
    </citation>
    <scope>NUCLEOTIDE SEQUENCE [LARGE SCALE GENOMIC DNA]</scope>
    <source>
        <strain evidence="1 2">RABM</strain>
    </source>
</reference>
<evidence type="ECO:0000313" key="2">
    <source>
        <dbReference type="Proteomes" id="UP000768646"/>
    </source>
</evidence>
<accession>A0ACB7CEP3</accession>
<name>A0ACB7CEP3_9ASCO</name>
<dbReference type="Proteomes" id="UP000768646">
    <property type="component" value="Unassembled WGS sequence"/>
</dbReference>
<gene>
    <name evidence="1" type="ORF">PORY_000129</name>
</gene>